<reference evidence="2" key="2">
    <citation type="submission" date="2020-09" db="EMBL/GenBank/DDBJ databases">
        <authorList>
            <person name="Sun Q."/>
            <person name="Zhou Y."/>
        </authorList>
    </citation>
    <scope>NUCLEOTIDE SEQUENCE</scope>
    <source>
        <strain evidence="2">CGMCC 4.7398</strain>
    </source>
</reference>
<reference evidence="2" key="1">
    <citation type="journal article" date="2014" name="Int. J. Syst. Evol. Microbiol.">
        <title>Complete genome sequence of Corynebacterium casei LMG S-19264T (=DSM 44701T), isolated from a smear-ripened cheese.</title>
        <authorList>
            <consortium name="US DOE Joint Genome Institute (JGI-PGF)"/>
            <person name="Walter F."/>
            <person name="Albersmeier A."/>
            <person name="Kalinowski J."/>
            <person name="Ruckert C."/>
        </authorList>
    </citation>
    <scope>NUCLEOTIDE SEQUENCE</scope>
    <source>
        <strain evidence="2">CGMCC 4.7398</strain>
    </source>
</reference>
<proteinExistence type="predicted"/>
<evidence type="ECO:0000256" key="1">
    <source>
        <dbReference type="SAM" id="MobiDB-lite"/>
    </source>
</evidence>
<feature type="region of interest" description="Disordered" evidence="1">
    <location>
        <begin position="511"/>
        <end position="534"/>
    </location>
</feature>
<evidence type="ECO:0008006" key="4">
    <source>
        <dbReference type="Google" id="ProtNLM"/>
    </source>
</evidence>
<sequence>MVTFTSDLDTRTTGLDVDDAARQAREMARAAAEANGVCTSPIVRAVHDRETGVTHLVPIPCGSTRESKCKGCADKARRLRIHQCREGWHRDDEPELPLAPEMTPDEDDETEEDDGPAPERAVRSTRRLPDVPDLPKQDMTAGTIGRTFTDPKTGRTFRPSMFLTLTLGSYGKITPGTGLPANPRTYDYRTAALDALMFSRVVDRFMQNLRRCAGYNVQYFAAVEPQKRLAPHLHAAIRGTIPRAIVKQVAAATYFAAWWPSCADADVVYGDRDQAPVWDEDTSSYLDPATGQALPTWEQATAALENPTHVVRLGKQVDVKGLLGGTEDSDRAVRYLCKYLTKSIAGTYAAPDDAAPADARQVAYDKHVDRLHAHVRVLPCSPSCANWLRYGVQPKNPTPGLQPGACLSPAHDRENLGLGGRRVLVSRGWSGKTLTQHRADRAAVVRQALEAAGIEHDDADRLSTTQETADGRARYVWREPEAGTYTYAAVIAASLQEQLQRRGQYEAAKQALGLDPPGPPGAVENRSATATVAA</sequence>
<protein>
    <recommendedName>
        <fullName evidence="4">Replication initiation protein</fullName>
    </recommendedName>
</protein>
<dbReference type="Pfam" id="PF20199">
    <property type="entry name" value="RepSA"/>
    <property type="match status" value="1"/>
</dbReference>
<organism evidence="2 3">
    <name type="scientific">Promicromonospora soli</name>
    <dbReference type="NCBI Taxonomy" id="2035533"/>
    <lineage>
        <taxon>Bacteria</taxon>
        <taxon>Bacillati</taxon>
        <taxon>Actinomycetota</taxon>
        <taxon>Actinomycetes</taxon>
        <taxon>Micrococcales</taxon>
        <taxon>Promicromonosporaceae</taxon>
        <taxon>Promicromonospora</taxon>
    </lineage>
</organism>
<gene>
    <name evidence="2" type="ORF">GCM10017772_48550</name>
</gene>
<comment type="caution">
    <text evidence="2">The sequence shown here is derived from an EMBL/GenBank/DDBJ whole genome shotgun (WGS) entry which is preliminary data.</text>
</comment>
<dbReference type="InterPro" id="IPR046828">
    <property type="entry name" value="RepSA"/>
</dbReference>
<accession>A0A919G916</accession>
<feature type="region of interest" description="Disordered" evidence="1">
    <location>
        <begin position="90"/>
        <end position="151"/>
    </location>
</feature>
<dbReference type="AlphaFoldDB" id="A0A919G916"/>
<feature type="compositionally biased region" description="Basic and acidic residues" evidence="1">
    <location>
        <begin position="127"/>
        <end position="136"/>
    </location>
</feature>
<dbReference type="Proteomes" id="UP000627369">
    <property type="component" value="Unassembled WGS sequence"/>
</dbReference>
<evidence type="ECO:0000313" key="2">
    <source>
        <dbReference type="EMBL" id="GHH80437.1"/>
    </source>
</evidence>
<dbReference type="RefSeq" id="WP_229872744.1">
    <property type="nucleotide sequence ID" value="NZ_BNAS01000013.1"/>
</dbReference>
<name>A0A919G916_9MICO</name>
<keyword evidence="3" id="KW-1185">Reference proteome</keyword>
<dbReference type="EMBL" id="BNAS01000013">
    <property type="protein sequence ID" value="GHH80437.1"/>
    <property type="molecule type" value="Genomic_DNA"/>
</dbReference>
<evidence type="ECO:0000313" key="3">
    <source>
        <dbReference type="Proteomes" id="UP000627369"/>
    </source>
</evidence>
<feature type="compositionally biased region" description="Acidic residues" evidence="1">
    <location>
        <begin position="103"/>
        <end position="116"/>
    </location>
</feature>